<feature type="transmembrane region" description="Helical" evidence="5">
    <location>
        <begin position="146"/>
        <end position="169"/>
    </location>
</feature>
<dbReference type="Gene3D" id="1.20.1530.20">
    <property type="match status" value="1"/>
</dbReference>
<reference evidence="6 7" key="1">
    <citation type="submission" date="2024-03" db="EMBL/GenBank/DDBJ databases">
        <title>Aquirufa genome sequencing.</title>
        <authorList>
            <person name="Pitt A."/>
            <person name="Hahn M.W."/>
        </authorList>
    </citation>
    <scope>NUCLEOTIDE SEQUENCE [LARGE SCALE GENOMIC DNA]</scope>
    <source>
        <strain evidence="6 7">KTFRIE-69F</strain>
    </source>
</reference>
<keyword evidence="4 5" id="KW-0472">Membrane</keyword>
<feature type="transmembrane region" description="Helical" evidence="5">
    <location>
        <begin position="219"/>
        <end position="238"/>
    </location>
</feature>
<dbReference type="RefSeq" id="WP_377978940.1">
    <property type="nucleotide sequence ID" value="NZ_JBBKXY010000002.1"/>
</dbReference>
<feature type="transmembrane region" description="Helical" evidence="5">
    <location>
        <begin position="189"/>
        <end position="207"/>
    </location>
</feature>
<keyword evidence="7" id="KW-1185">Reference proteome</keyword>
<keyword evidence="2 5" id="KW-0812">Transmembrane</keyword>
<evidence type="ECO:0000256" key="3">
    <source>
        <dbReference type="ARBA" id="ARBA00022989"/>
    </source>
</evidence>
<evidence type="ECO:0000256" key="4">
    <source>
        <dbReference type="ARBA" id="ARBA00023136"/>
    </source>
</evidence>
<dbReference type="PANTHER" id="PTHR10361:SF24">
    <property type="entry name" value="P3 PROTEIN"/>
    <property type="match status" value="1"/>
</dbReference>
<feature type="transmembrane region" description="Helical" evidence="5">
    <location>
        <begin position="55"/>
        <end position="78"/>
    </location>
</feature>
<evidence type="ECO:0000313" key="6">
    <source>
        <dbReference type="EMBL" id="MFD3293331.1"/>
    </source>
</evidence>
<keyword evidence="3 5" id="KW-1133">Transmembrane helix</keyword>
<comment type="subcellular location">
    <subcellularLocation>
        <location evidence="1">Membrane</location>
        <topology evidence="1">Multi-pass membrane protein</topology>
    </subcellularLocation>
</comment>
<organism evidence="6 7">
    <name type="scientific">Aquirufa originis</name>
    <dbReference type="NCBI Taxonomy" id="3096514"/>
    <lineage>
        <taxon>Bacteria</taxon>
        <taxon>Pseudomonadati</taxon>
        <taxon>Bacteroidota</taxon>
        <taxon>Cytophagia</taxon>
        <taxon>Cytophagales</taxon>
        <taxon>Flectobacillaceae</taxon>
        <taxon>Aquirufa</taxon>
    </lineage>
</organism>
<dbReference type="InterPro" id="IPR002657">
    <property type="entry name" value="BilAc:Na_symport/Acr3"/>
</dbReference>
<evidence type="ECO:0000313" key="7">
    <source>
        <dbReference type="Proteomes" id="UP001598112"/>
    </source>
</evidence>
<evidence type="ECO:0000256" key="5">
    <source>
        <dbReference type="SAM" id="Phobius"/>
    </source>
</evidence>
<evidence type="ECO:0000256" key="2">
    <source>
        <dbReference type="ARBA" id="ARBA00022692"/>
    </source>
</evidence>
<name>A0ABW6D8J5_9BACT</name>
<evidence type="ECO:0000256" key="1">
    <source>
        <dbReference type="ARBA" id="ARBA00004141"/>
    </source>
</evidence>
<feature type="transmembrane region" description="Helical" evidence="5">
    <location>
        <begin position="250"/>
        <end position="269"/>
    </location>
</feature>
<feature type="transmembrane region" description="Helical" evidence="5">
    <location>
        <begin position="281"/>
        <end position="303"/>
    </location>
</feature>
<dbReference type="Pfam" id="PF01758">
    <property type="entry name" value="SBF"/>
    <property type="match status" value="1"/>
</dbReference>
<feature type="transmembrane region" description="Helical" evidence="5">
    <location>
        <begin position="119"/>
        <end position="139"/>
    </location>
</feature>
<dbReference type="InterPro" id="IPR004710">
    <property type="entry name" value="Bilac:Na_transpt"/>
</dbReference>
<accession>A0ABW6D8J5</accession>
<feature type="transmembrane region" description="Helical" evidence="5">
    <location>
        <begin position="309"/>
        <end position="330"/>
    </location>
</feature>
<dbReference type="PANTHER" id="PTHR10361">
    <property type="entry name" value="SODIUM-BILE ACID COTRANSPORTER"/>
    <property type="match status" value="1"/>
</dbReference>
<sequence>MEQGLWFSSTPHFSPRGTGKRVAARIEQRFLGERSSISLILSTARFKNFRMQASFLSVVLMPIALAIIMTGLGLSLTMADFKRVYEYPKAVIVGLGTQMILLPIICFFIAKGLNLPPELAVGLMLLAAAPGGPSANLYSHIAKGDVALNVTLTALNSILSVVSIAFIVNLSMKLLMQQDAYVPLQFSKVLEVCLIVILPVSVGMLVRKKAPGFAQKLESPVKILSAIFLALIIVLAGWKERDHLMQDIQTVGLACLLFNVACLSIGYFLPRLLNLEKKQAIAIGMEIGIHNGSLAIFIALSVIGNGTMTIPAVVYSIIMFITAAIFGWLVNRGEHV</sequence>
<dbReference type="InterPro" id="IPR038770">
    <property type="entry name" value="Na+/solute_symporter_sf"/>
</dbReference>
<proteinExistence type="predicted"/>
<comment type="caution">
    <text evidence="6">The sequence shown here is derived from an EMBL/GenBank/DDBJ whole genome shotgun (WGS) entry which is preliminary data.</text>
</comment>
<dbReference type="EMBL" id="JBBKXY010000002">
    <property type="protein sequence ID" value="MFD3293331.1"/>
    <property type="molecule type" value="Genomic_DNA"/>
</dbReference>
<dbReference type="Proteomes" id="UP001598112">
    <property type="component" value="Unassembled WGS sequence"/>
</dbReference>
<gene>
    <name evidence="6" type="ORF">SKC35_06510</name>
</gene>
<protein>
    <submittedName>
        <fullName evidence="6">Bile acid:sodium symporter family protein</fullName>
    </submittedName>
</protein>
<feature type="transmembrane region" description="Helical" evidence="5">
    <location>
        <begin position="90"/>
        <end position="113"/>
    </location>
</feature>